<feature type="region of interest" description="Disordered" evidence="1">
    <location>
        <begin position="135"/>
        <end position="162"/>
    </location>
</feature>
<organism evidence="2 3">
    <name type="scientific">Pleurodeles waltl</name>
    <name type="common">Iberian ribbed newt</name>
    <dbReference type="NCBI Taxonomy" id="8319"/>
    <lineage>
        <taxon>Eukaryota</taxon>
        <taxon>Metazoa</taxon>
        <taxon>Chordata</taxon>
        <taxon>Craniata</taxon>
        <taxon>Vertebrata</taxon>
        <taxon>Euteleostomi</taxon>
        <taxon>Amphibia</taxon>
        <taxon>Batrachia</taxon>
        <taxon>Caudata</taxon>
        <taxon>Salamandroidea</taxon>
        <taxon>Salamandridae</taxon>
        <taxon>Pleurodelinae</taxon>
        <taxon>Pleurodeles</taxon>
    </lineage>
</organism>
<feature type="region of interest" description="Disordered" evidence="1">
    <location>
        <begin position="205"/>
        <end position="301"/>
    </location>
</feature>
<dbReference type="EMBL" id="JANPWB010000014">
    <property type="protein sequence ID" value="KAJ1098670.1"/>
    <property type="molecule type" value="Genomic_DNA"/>
</dbReference>
<evidence type="ECO:0000313" key="2">
    <source>
        <dbReference type="EMBL" id="KAJ1098670.1"/>
    </source>
</evidence>
<feature type="compositionally biased region" description="Basic and acidic residues" evidence="1">
    <location>
        <begin position="261"/>
        <end position="272"/>
    </location>
</feature>
<gene>
    <name evidence="2" type="ORF">NDU88_003777</name>
</gene>
<feature type="compositionally biased region" description="Basic and acidic residues" evidence="1">
    <location>
        <begin position="222"/>
        <end position="251"/>
    </location>
</feature>
<evidence type="ECO:0000256" key="1">
    <source>
        <dbReference type="SAM" id="MobiDB-lite"/>
    </source>
</evidence>
<proteinExistence type="predicted"/>
<name>A0AAV7M4E1_PLEWA</name>
<evidence type="ECO:0000313" key="3">
    <source>
        <dbReference type="Proteomes" id="UP001066276"/>
    </source>
</evidence>
<dbReference type="Proteomes" id="UP001066276">
    <property type="component" value="Chromosome 10"/>
</dbReference>
<keyword evidence="3" id="KW-1185">Reference proteome</keyword>
<sequence length="408" mass="47677">MEQLMVGRDAIVDRAWETTKILGNRGVEQLKKDVQQDGVAIAELELQLRETQRHQHHLQLCQAKEKENDQYNWHQSHKQPISQELQREMGNHIQLAQEKGQQMEDKDRRLPHKSHICLEHEKSNELDLTLCKKKERRGKGKKVKPPPNTSQLTQELPKGVGPALQLSQETEKRGKGSRQFHEFPICQAFKSDRVFEMQLLREKEKRAKDEKARQGNHVLELQPEHASDRRRELHPRPEKGETDIACQHKPENGLQLKPCRKKGEPVTHQMDHRQRHKRSPPQNPENENRRSLQLGQEKGITDLVQPHKPEKCRESGSQQQLNTPISGKKLLNEEEVFRITEQIRERERKRQLKRQQMEARRITTMNTGVVHAVLSEKGARDVCEKTYDFTWFLVHSGFVTTVYPSVVC</sequence>
<comment type="caution">
    <text evidence="2">The sequence shown here is derived from an EMBL/GenBank/DDBJ whole genome shotgun (WGS) entry which is preliminary data.</text>
</comment>
<accession>A0AAV7M4E1</accession>
<dbReference type="AlphaFoldDB" id="A0AAV7M4E1"/>
<reference evidence="2" key="1">
    <citation type="journal article" date="2022" name="bioRxiv">
        <title>Sequencing and chromosome-scale assembly of the giantPleurodeles waltlgenome.</title>
        <authorList>
            <person name="Brown T."/>
            <person name="Elewa A."/>
            <person name="Iarovenko S."/>
            <person name="Subramanian E."/>
            <person name="Araus A.J."/>
            <person name="Petzold A."/>
            <person name="Susuki M."/>
            <person name="Suzuki K.-i.T."/>
            <person name="Hayashi T."/>
            <person name="Toyoda A."/>
            <person name="Oliveira C."/>
            <person name="Osipova E."/>
            <person name="Leigh N.D."/>
            <person name="Simon A."/>
            <person name="Yun M.H."/>
        </authorList>
    </citation>
    <scope>NUCLEOTIDE SEQUENCE</scope>
    <source>
        <strain evidence="2">20211129_DDA</strain>
        <tissue evidence="2">Liver</tissue>
    </source>
</reference>
<protein>
    <submittedName>
        <fullName evidence="2">Uncharacterized protein</fullName>
    </submittedName>
</protein>
<feature type="compositionally biased region" description="Basic residues" evidence="1">
    <location>
        <begin position="135"/>
        <end position="144"/>
    </location>
</feature>